<keyword evidence="2" id="KW-0547">Nucleotide-binding</keyword>
<gene>
    <name evidence="8" type="primary">asnS2</name>
    <name evidence="8" type="ORF">NPIL_227641</name>
</gene>
<evidence type="ECO:0000259" key="7">
    <source>
        <dbReference type="PROSITE" id="PS50862"/>
    </source>
</evidence>
<name>A0A8X6NCS6_NEPPI</name>
<keyword evidence="9" id="KW-1185">Reference proteome</keyword>
<feature type="domain" description="Aminoacyl-transfer RNA synthetases class-II family profile" evidence="7">
    <location>
        <begin position="71"/>
        <end position="178"/>
    </location>
</feature>
<keyword evidence="1 8" id="KW-0436">Ligase</keyword>
<evidence type="ECO:0000256" key="5">
    <source>
        <dbReference type="ARBA" id="ARBA00023146"/>
    </source>
</evidence>
<feature type="non-terminal residue" evidence="8">
    <location>
        <position position="178"/>
    </location>
</feature>
<dbReference type="InterPro" id="IPR045864">
    <property type="entry name" value="aa-tRNA-synth_II/BPL/LPL"/>
</dbReference>
<evidence type="ECO:0000313" key="8">
    <source>
        <dbReference type="EMBL" id="GFT06293.1"/>
    </source>
</evidence>
<evidence type="ECO:0000256" key="6">
    <source>
        <dbReference type="SAM" id="MobiDB-lite"/>
    </source>
</evidence>
<reference evidence="8" key="1">
    <citation type="submission" date="2020-08" db="EMBL/GenBank/DDBJ databases">
        <title>Multicomponent nature underlies the extraordinary mechanical properties of spider dragline silk.</title>
        <authorList>
            <person name="Kono N."/>
            <person name="Nakamura H."/>
            <person name="Mori M."/>
            <person name="Yoshida Y."/>
            <person name="Ohtoshi R."/>
            <person name="Malay A.D."/>
            <person name="Moran D.A.P."/>
            <person name="Tomita M."/>
            <person name="Numata K."/>
            <person name="Arakawa K."/>
        </authorList>
    </citation>
    <scope>NUCLEOTIDE SEQUENCE</scope>
</reference>
<keyword evidence="5" id="KW-0030">Aminoacyl-tRNA synthetase</keyword>
<accession>A0A8X6NCS6</accession>
<feature type="region of interest" description="Disordered" evidence="6">
    <location>
        <begin position="1"/>
        <end position="32"/>
    </location>
</feature>
<dbReference type="InterPro" id="IPR006195">
    <property type="entry name" value="aa-tRNA-synth_II"/>
</dbReference>
<evidence type="ECO:0000313" key="9">
    <source>
        <dbReference type="Proteomes" id="UP000887013"/>
    </source>
</evidence>
<dbReference type="Proteomes" id="UP000887013">
    <property type="component" value="Unassembled WGS sequence"/>
</dbReference>
<dbReference type="OrthoDB" id="6414698at2759"/>
<dbReference type="AlphaFoldDB" id="A0A8X6NCS6"/>
<evidence type="ECO:0000256" key="4">
    <source>
        <dbReference type="ARBA" id="ARBA00022917"/>
    </source>
</evidence>
<keyword evidence="4" id="KW-0648">Protein biosynthesis</keyword>
<dbReference type="PROSITE" id="PS50862">
    <property type="entry name" value="AA_TRNA_LIGASE_II"/>
    <property type="match status" value="1"/>
</dbReference>
<dbReference type="EMBL" id="BMAW01102865">
    <property type="protein sequence ID" value="GFT06293.1"/>
    <property type="molecule type" value="Genomic_DNA"/>
</dbReference>
<dbReference type="GO" id="GO:0005739">
    <property type="term" value="C:mitochondrion"/>
    <property type="evidence" value="ECO:0007669"/>
    <property type="project" value="TreeGrafter"/>
</dbReference>
<feature type="non-terminal residue" evidence="8">
    <location>
        <position position="1"/>
    </location>
</feature>
<dbReference type="GO" id="GO:0006421">
    <property type="term" value="P:asparaginyl-tRNA aminoacylation"/>
    <property type="evidence" value="ECO:0007669"/>
    <property type="project" value="TreeGrafter"/>
</dbReference>
<dbReference type="GO" id="GO:0004816">
    <property type="term" value="F:asparagine-tRNA ligase activity"/>
    <property type="evidence" value="ECO:0007669"/>
    <property type="project" value="TreeGrafter"/>
</dbReference>
<organism evidence="8 9">
    <name type="scientific">Nephila pilipes</name>
    <name type="common">Giant wood spider</name>
    <name type="synonym">Nephila maculata</name>
    <dbReference type="NCBI Taxonomy" id="299642"/>
    <lineage>
        <taxon>Eukaryota</taxon>
        <taxon>Metazoa</taxon>
        <taxon>Ecdysozoa</taxon>
        <taxon>Arthropoda</taxon>
        <taxon>Chelicerata</taxon>
        <taxon>Arachnida</taxon>
        <taxon>Araneae</taxon>
        <taxon>Araneomorphae</taxon>
        <taxon>Entelegynae</taxon>
        <taxon>Araneoidea</taxon>
        <taxon>Nephilidae</taxon>
        <taxon>Nephila</taxon>
    </lineage>
</organism>
<keyword evidence="3" id="KW-0067">ATP-binding</keyword>
<comment type="caution">
    <text evidence="8">The sequence shown here is derived from an EMBL/GenBank/DDBJ whole genome shotgun (WGS) entry which is preliminary data.</text>
</comment>
<dbReference type="GO" id="GO:0005524">
    <property type="term" value="F:ATP binding"/>
    <property type="evidence" value="ECO:0007669"/>
    <property type="project" value="UniProtKB-KW"/>
</dbReference>
<dbReference type="PANTHER" id="PTHR22594:SF34">
    <property type="entry name" value="ASPARAGINE--TRNA LIGASE, MITOCHONDRIAL-RELATED"/>
    <property type="match status" value="1"/>
</dbReference>
<protein>
    <submittedName>
        <fullName evidence="8">Probable asparagine--tRNA ligase, mitochondrial</fullName>
    </submittedName>
</protein>
<dbReference type="PANTHER" id="PTHR22594">
    <property type="entry name" value="ASPARTYL/LYSYL-TRNA SYNTHETASE"/>
    <property type="match status" value="1"/>
</dbReference>
<dbReference type="Gene3D" id="3.30.930.10">
    <property type="entry name" value="Bira Bifunctional Protein, Domain 2"/>
    <property type="match status" value="1"/>
</dbReference>
<evidence type="ECO:0000256" key="1">
    <source>
        <dbReference type="ARBA" id="ARBA00022598"/>
    </source>
</evidence>
<evidence type="ECO:0000256" key="2">
    <source>
        <dbReference type="ARBA" id="ARBA00022741"/>
    </source>
</evidence>
<dbReference type="InterPro" id="IPR004364">
    <property type="entry name" value="Aa-tRNA-synt_II"/>
</dbReference>
<dbReference type="Pfam" id="PF00152">
    <property type="entry name" value="tRNA-synt_2"/>
    <property type="match status" value="1"/>
</dbReference>
<evidence type="ECO:0000256" key="3">
    <source>
        <dbReference type="ARBA" id="ARBA00022840"/>
    </source>
</evidence>
<proteinExistence type="predicted"/>
<sequence length="178" mass="19905">VKGKLADTLLSKNKDSNVSSTNSDSESDDESEVLNLEHNKDLSEKYFFGAPAFLTVSGQLHLESVASALTRVYSFGPTFRAEASRTKCHASEFQMIEAEISFIENVDDLITLVEKCVKKIIESIVDSCPEEINFLSKDLKKHDQYVKNLTSKSFVKMSYKDAITVLQSNKKSLKVPIE</sequence>
<dbReference type="SUPFAM" id="SSF55681">
    <property type="entry name" value="Class II aaRS and biotin synthetases"/>
    <property type="match status" value="1"/>
</dbReference>